<proteinExistence type="predicted"/>
<dbReference type="STRING" id="1423813.FC26_GL000651"/>
<organism evidence="2 3">
    <name type="scientific">Paucilactobacillus vaccinostercus DSM 20634</name>
    <dbReference type="NCBI Taxonomy" id="1423813"/>
    <lineage>
        <taxon>Bacteria</taxon>
        <taxon>Bacillati</taxon>
        <taxon>Bacillota</taxon>
        <taxon>Bacilli</taxon>
        <taxon>Lactobacillales</taxon>
        <taxon>Lactobacillaceae</taxon>
        <taxon>Paucilactobacillus</taxon>
    </lineage>
</organism>
<reference evidence="2 3" key="1">
    <citation type="journal article" date="2015" name="Genome Announc.">
        <title>Expanding the biotechnology potential of lactobacilli through comparative genomics of 213 strains and associated genera.</title>
        <authorList>
            <person name="Sun Z."/>
            <person name="Harris H.M."/>
            <person name="McCann A."/>
            <person name="Guo C."/>
            <person name="Argimon S."/>
            <person name="Zhang W."/>
            <person name="Yang X."/>
            <person name="Jeffery I.B."/>
            <person name="Cooney J.C."/>
            <person name="Kagawa T.F."/>
            <person name="Liu W."/>
            <person name="Song Y."/>
            <person name="Salvetti E."/>
            <person name="Wrobel A."/>
            <person name="Rasinkangas P."/>
            <person name="Parkhill J."/>
            <person name="Rea M.C."/>
            <person name="O'Sullivan O."/>
            <person name="Ritari J."/>
            <person name="Douillard F.P."/>
            <person name="Paul Ross R."/>
            <person name="Yang R."/>
            <person name="Briner A.E."/>
            <person name="Felis G.E."/>
            <person name="de Vos W.M."/>
            <person name="Barrangou R."/>
            <person name="Klaenhammer T.R."/>
            <person name="Caufield P.W."/>
            <person name="Cui Y."/>
            <person name="Zhang H."/>
            <person name="O'Toole P.W."/>
        </authorList>
    </citation>
    <scope>NUCLEOTIDE SEQUENCE [LARGE SCALE GENOMIC DNA]</scope>
    <source>
        <strain evidence="2 3">DSM 20634</strain>
    </source>
</reference>
<keyword evidence="3" id="KW-1185">Reference proteome</keyword>
<dbReference type="AlphaFoldDB" id="A0A0R2A0E0"/>
<keyword evidence="1" id="KW-1133">Transmembrane helix</keyword>
<feature type="transmembrane region" description="Helical" evidence="1">
    <location>
        <begin position="54"/>
        <end position="75"/>
    </location>
</feature>
<keyword evidence="1" id="KW-0812">Transmembrane</keyword>
<dbReference type="Proteomes" id="UP000051733">
    <property type="component" value="Unassembled WGS sequence"/>
</dbReference>
<dbReference type="PATRIC" id="fig|1423813.3.peg.662"/>
<evidence type="ECO:0000313" key="3">
    <source>
        <dbReference type="Proteomes" id="UP000051733"/>
    </source>
</evidence>
<evidence type="ECO:0000256" key="1">
    <source>
        <dbReference type="SAM" id="Phobius"/>
    </source>
</evidence>
<evidence type="ECO:0000313" key="2">
    <source>
        <dbReference type="EMBL" id="KRM60561.1"/>
    </source>
</evidence>
<keyword evidence="1" id="KW-0472">Membrane</keyword>
<dbReference type="Pfam" id="PF06612">
    <property type="entry name" value="DUF1146"/>
    <property type="match status" value="1"/>
</dbReference>
<feature type="transmembrane region" description="Helical" evidence="1">
    <location>
        <begin position="14"/>
        <end position="33"/>
    </location>
</feature>
<dbReference type="InterPro" id="IPR009526">
    <property type="entry name" value="DUF1146"/>
</dbReference>
<comment type="caution">
    <text evidence="2">The sequence shown here is derived from an EMBL/GenBank/DDBJ whole genome shotgun (WGS) entry which is preliminary data.</text>
</comment>
<gene>
    <name evidence="2" type="ORF">FC26_GL000651</name>
</gene>
<sequence length="86" mass="9767">MDDDCKGVFDMKQIGIDAIITIVVQLGFIWVTFKGLQELHFERLFRQVPKALPLMKVLLSIAIGYGCASFFMSFFSSLQNLGYLLK</sequence>
<accession>A0A0R2A0E0</accession>
<protein>
    <submittedName>
        <fullName evidence="2">Uncharacterized protein</fullName>
    </submittedName>
</protein>
<name>A0A0R2A0E0_9LACO</name>
<dbReference type="EMBL" id="AYYY01000063">
    <property type="protein sequence ID" value="KRM60561.1"/>
    <property type="molecule type" value="Genomic_DNA"/>
</dbReference>